<dbReference type="CDD" id="cd00085">
    <property type="entry name" value="HNHc"/>
    <property type="match status" value="1"/>
</dbReference>
<keyword evidence="2" id="KW-0540">Nuclease</keyword>
<keyword evidence="2" id="KW-0378">Hydrolase</keyword>
<dbReference type="SMART" id="SM00507">
    <property type="entry name" value="HNHc"/>
    <property type="match status" value="1"/>
</dbReference>
<reference evidence="2 3" key="1">
    <citation type="submission" date="2019-12" db="EMBL/GenBank/DDBJ databases">
        <title>WGS of CPCC 203550 I12A-02606.</title>
        <authorList>
            <person name="Jiang Z."/>
        </authorList>
    </citation>
    <scope>NUCLEOTIDE SEQUENCE [LARGE SCALE GENOMIC DNA]</scope>
    <source>
        <strain evidence="2 3">I12A-02606</strain>
    </source>
</reference>
<organism evidence="2 3">
    <name type="scientific">Geodermatophilus normandii</name>
    <dbReference type="NCBI Taxonomy" id="1137989"/>
    <lineage>
        <taxon>Bacteria</taxon>
        <taxon>Bacillati</taxon>
        <taxon>Actinomycetota</taxon>
        <taxon>Actinomycetes</taxon>
        <taxon>Geodermatophilales</taxon>
        <taxon>Geodermatophilaceae</taxon>
        <taxon>Geodermatophilus</taxon>
    </lineage>
</organism>
<feature type="domain" description="HNH nuclease" evidence="1">
    <location>
        <begin position="45"/>
        <end position="102"/>
    </location>
</feature>
<dbReference type="AlphaFoldDB" id="A0A6P0GB88"/>
<accession>A0A6P0GB88</accession>
<dbReference type="Proteomes" id="UP000471126">
    <property type="component" value="Unassembled WGS sequence"/>
</dbReference>
<proteinExistence type="predicted"/>
<dbReference type="InterPro" id="IPR003615">
    <property type="entry name" value="HNH_nuc"/>
</dbReference>
<keyword evidence="2" id="KW-0255">Endonuclease</keyword>
<protein>
    <submittedName>
        <fullName evidence="2">HNH endonuclease</fullName>
    </submittedName>
</protein>
<evidence type="ECO:0000313" key="2">
    <source>
        <dbReference type="EMBL" id="NEM05466.1"/>
    </source>
</evidence>
<dbReference type="GO" id="GO:0008270">
    <property type="term" value="F:zinc ion binding"/>
    <property type="evidence" value="ECO:0007669"/>
    <property type="project" value="InterPro"/>
</dbReference>
<dbReference type="GO" id="GO:0004519">
    <property type="term" value="F:endonuclease activity"/>
    <property type="evidence" value="ECO:0007669"/>
    <property type="project" value="UniProtKB-KW"/>
</dbReference>
<evidence type="ECO:0000259" key="1">
    <source>
        <dbReference type="SMART" id="SM00507"/>
    </source>
</evidence>
<name>A0A6P0GB88_9ACTN</name>
<evidence type="ECO:0000313" key="3">
    <source>
        <dbReference type="Proteomes" id="UP000471126"/>
    </source>
</evidence>
<dbReference type="GO" id="GO:0003676">
    <property type="term" value="F:nucleic acid binding"/>
    <property type="evidence" value="ECO:0007669"/>
    <property type="project" value="InterPro"/>
</dbReference>
<dbReference type="InterPro" id="IPR002711">
    <property type="entry name" value="HNH"/>
</dbReference>
<dbReference type="EMBL" id="JAAGWE010000011">
    <property type="protein sequence ID" value="NEM05466.1"/>
    <property type="molecule type" value="Genomic_DNA"/>
</dbReference>
<sequence length="147" mass="16573">MRQIASEPWLGVLLALVLVHAGIRRIPGLVHGRRHRDPQRCFMRADKRVILERAGHRCEHHSVLGGRCRATEDLQADHVHPHSRGGVTRVENGQALCPRHNGRKAARVPWTWELRRLERRREAYFPSGIPAAVVRHGFPGVSPGAVP</sequence>
<dbReference type="Gene3D" id="1.10.30.50">
    <property type="match status" value="1"/>
</dbReference>
<gene>
    <name evidence="2" type="ORF">GCU54_05455</name>
</gene>
<dbReference type="Pfam" id="PF01844">
    <property type="entry name" value="HNH"/>
    <property type="match status" value="1"/>
</dbReference>
<comment type="caution">
    <text evidence="2">The sequence shown here is derived from an EMBL/GenBank/DDBJ whole genome shotgun (WGS) entry which is preliminary data.</text>
</comment>